<organism evidence="4">
    <name type="scientific">Soboliphyme baturini</name>
    <dbReference type="NCBI Taxonomy" id="241478"/>
    <lineage>
        <taxon>Eukaryota</taxon>
        <taxon>Metazoa</taxon>
        <taxon>Ecdysozoa</taxon>
        <taxon>Nematoda</taxon>
        <taxon>Enoplea</taxon>
        <taxon>Dorylaimia</taxon>
        <taxon>Dioctophymatida</taxon>
        <taxon>Dioctophymatoidea</taxon>
        <taxon>Soboliphymatidae</taxon>
        <taxon>Soboliphyme</taxon>
    </lineage>
</organism>
<name>A0A183IPC6_9BILA</name>
<dbReference type="WBParaSite" id="SBAD_0000569501-mRNA-1">
    <property type="protein sequence ID" value="SBAD_0000569501-mRNA-1"/>
    <property type="gene ID" value="SBAD_0000569501"/>
</dbReference>
<feature type="region of interest" description="Disordered" evidence="1">
    <location>
        <begin position="65"/>
        <end position="93"/>
    </location>
</feature>
<evidence type="ECO:0000313" key="3">
    <source>
        <dbReference type="Proteomes" id="UP000270296"/>
    </source>
</evidence>
<evidence type="ECO:0000313" key="2">
    <source>
        <dbReference type="EMBL" id="VDP07346.1"/>
    </source>
</evidence>
<dbReference type="EMBL" id="UZAM01009020">
    <property type="protein sequence ID" value="VDP07346.1"/>
    <property type="molecule type" value="Genomic_DNA"/>
</dbReference>
<keyword evidence="3" id="KW-1185">Reference proteome</keyword>
<dbReference type="Proteomes" id="UP000270296">
    <property type="component" value="Unassembled WGS sequence"/>
</dbReference>
<gene>
    <name evidence="2" type="ORF">SBAD_LOCUS5475</name>
</gene>
<dbReference type="AlphaFoldDB" id="A0A183IPC6"/>
<accession>A0A183IPC6</accession>
<sequence length="198" mass="21346">MHERPAVVTLRNPFRNVASSRPMTETMADGATVICGRRASDLAALGASWKYCSSTEHLITPLINLSTRPRPRPPTHRSPSAGNSHHAAADGSPPDAPCTGWAMNGWVICYSAHVSAGRHAPTLVCDCWPPMDALATGLSMTNRRRILVTSGVIVISPSVRTVSDRATRRKGGLCVESCSVDRPPVTFHPSLQVARFDR</sequence>
<evidence type="ECO:0000313" key="4">
    <source>
        <dbReference type="WBParaSite" id="SBAD_0000569501-mRNA-1"/>
    </source>
</evidence>
<reference evidence="2 3" key="2">
    <citation type="submission" date="2018-11" db="EMBL/GenBank/DDBJ databases">
        <authorList>
            <consortium name="Pathogen Informatics"/>
        </authorList>
    </citation>
    <scope>NUCLEOTIDE SEQUENCE [LARGE SCALE GENOMIC DNA]</scope>
</reference>
<evidence type="ECO:0000256" key="1">
    <source>
        <dbReference type="SAM" id="MobiDB-lite"/>
    </source>
</evidence>
<protein>
    <submittedName>
        <fullName evidence="2 4">Uncharacterized protein</fullName>
    </submittedName>
</protein>
<reference evidence="4" key="1">
    <citation type="submission" date="2016-06" db="UniProtKB">
        <authorList>
            <consortium name="WormBaseParasite"/>
        </authorList>
    </citation>
    <scope>IDENTIFICATION</scope>
</reference>
<proteinExistence type="predicted"/>